<dbReference type="EMBL" id="JAPFFF010000006">
    <property type="protein sequence ID" value="KAK8888368.1"/>
    <property type="molecule type" value="Genomic_DNA"/>
</dbReference>
<evidence type="ECO:0000313" key="2">
    <source>
        <dbReference type="Proteomes" id="UP001470230"/>
    </source>
</evidence>
<sequence>MFGNYIEKFLEEYKNIHANFLDFICCGENIEESFSNLKQKIEDTKIRACPHKLRLFIHMILEINNNHHRGPNFFSKIDRILQIIKDDIKKHFTNSKILDIFKTSKQILLFLIE</sequence>
<reference evidence="1 2" key="1">
    <citation type="submission" date="2024-04" db="EMBL/GenBank/DDBJ databases">
        <title>Tritrichomonas musculus Genome.</title>
        <authorList>
            <person name="Alves-Ferreira E."/>
            <person name="Grigg M."/>
            <person name="Lorenzi H."/>
            <person name="Galac M."/>
        </authorList>
    </citation>
    <scope>NUCLEOTIDE SEQUENCE [LARGE SCALE GENOMIC DNA]</scope>
    <source>
        <strain evidence="1 2">EAF2021</strain>
    </source>
</reference>
<accession>A0ABR2KB74</accession>
<proteinExistence type="predicted"/>
<organism evidence="1 2">
    <name type="scientific">Tritrichomonas musculus</name>
    <dbReference type="NCBI Taxonomy" id="1915356"/>
    <lineage>
        <taxon>Eukaryota</taxon>
        <taxon>Metamonada</taxon>
        <taxon>Parabasalia</taxon>
        <taxon>Tritrichomonadida</taxon>
        <taxon>Tritrichomonadidae</taxon>
        <taxon>Tritrichomonas</taxon>
    </lineage>
</organism>
<protein>
    <submittedName>
        <fullName evidence="1">Uncharacterized protein</fullName>
    </submittedName>
</protein>
<name>A0ABR2KB74_9EUKA</name>
<evidence type="ECO:0000313" key="1">
    <source>
        <dbReference type="EMBL" id="KAK8888368.1"/>
    </source>
</evidence>
<keyword evidence="2" id="KW-1185">Reference proteome</keyword>
<dbReference type="Proteomes" id="UP001470230">
    <property type="component" value="Unassembled WGS sequence"/>
</dbReference>
<comment type="caution">
    <text evidence="1">The sequence shown here is derived from an EMBL/GenBank/DDBJ whole genome shotgun (WGS) entry which is preliminary data.</text>
</comment>
<gene>
    <name evidence="1" type="ORF">M9Y10_039437</name>
</gene>